<dbReference type="PROSITE" id="PS51371">
    <property type="entry name" value="CBS"/>
    <property type="match status" value="1"/>
</dbReference>
<dbReference type="PROSITE" id="PS51846">
    <property type="entry name" value="CNNM"/>
    <property type="match status" value="1"/>
</dbReference>
<dbReference type="AlphaFoldDB" id="A0A4R7J2G6"/>
<feature type="transmembrane region" description="Helical" evidence="9">
    <location>
        <begin position="109"/>
        <end position="130"/>
    </location>
</feature>
<sequence>MTPLIPLAESVLPVDVALWIGLALLLLNAFFVGSEFALISVRRTKLEPYVKNGTRGARTTLRAVENVSLMMAAAQLGITVCTVLLGAIAEPGLATLIAPLIEAVGLPSQVTDVISVVIAISIVVLLHVVLGEMVPKNIALAEPERSSLTLGPLISAMVTVLRPLIWMLNQLANLSLRAMGVTPRDEVASAYTTEEVKGIVDESREEGMIEDDSYELLSGALNFSRRTVEPVILPLAELDYVHPSTTVAELEAESAKTGYSRFPVLNPPEDNDGDEVIVRGYIHLKDTLGEDQDTKINNKWTRPMPAVRTDTRLWDAMQVMQSRHAHMAVVLDDDDRTVGVVTLEDVLEELVGEVRDVGELSEAVSS</sequence>
<keyword evidence="5 8" id="KW-1133">Transmembrane helix</keyword>
<evidence type="ECO:0000313" key="13">
    <source>
        <dbReference type="Proteomes" id="UP000295371"/>
    </source>
</evidence>
<dbReference type="Proteomes" id="UP000295371">
    <property type="component" value="Unassembled WGS sequence"/>
</dbReference>
<evidence type="ECO:0000256" key="5">
    <source>
        <dbReference type="ARBA" id="ARBA00022989"/>
    </source>
</evidence>
<evidence type="ECO:0000256" key="4">
    <source>
        <dbReference type="ARBA" id="ARBA00022737"/>
    </source>
</evidence>
<evidence type="ECO:0000256" key="8">
    <source>
        <dbReference type="PROSITE-ProRule" id="PRU01193"/>
    </source>
</evidence>
<comment type="caution">
    <text evidence="12">The sequence shown here is derived from an EMBL/GenBank/DDBJ whole genome shotgun (WGS) entry which is preliminary data.</text>
</comment>
<dbReference type="GO" id="GO:0005886">
    <property type="term" value="C:plasma membrane"/>
    <property type="evidence" value="ECO:0007669"/>
    <property type="project" value="UniProtKB-SubCell"/>
</dbReference>
<evidence type="ECO:0000259" key="11">
    <source>
        <dbReference type="PROSITE" id="PS51846"/>
    </source>
</evidence>
<feature type="transmembrane region" description="Helical" evidence="9">
    <location>
        <begin position="16"/>
        <end position="41"/>
    </location>
</feature>
<keyword evidence="2" id="KW-1003">Cell membrane</keyword>
<keyword evidence="13" id="KW-1185">Reference proteome</keyword>
<feature type="domain" description="CBS" evidence="10">
    <location>
        <begin position="300"/>
        <end position="357"/>
    </location>
</feature>
<keyword evidence="3 8" id="KW-0812">Transmembrane</keyword>
<keyword evidence="6 8" id="KW-0472">Membrane</keyword>
<dbReference type="PANTHER" id="PTHR43099">
    <property type="entry name" value="UPF0053 PROTEIN YRKA"/>
    <property type="match status" value="1"/>
</dbReference>
<dbReference type="Gene3D" id="3.10.580.10">
    <property type="entry name" value="CBS-domain"/>
    <property type="match status" value="1"/>
</dbReference>
<evidence type="ECO:0000256" key="2">
    <source>
        <dbReference type="ARBA" id="ARBA00022475"/>
    </source>
</evidence>
<accession>A0A4R7J2G6</accession>
<dbReference type="InterPro" id="IPR051676">
    <property type="entry name" value="UPF0053_domain"/>
</dbReference>
<reference evidence="12 13" key="1">
    <citation type="submission" date="2019-03" db="EMBL/GenBank/DDBJ databases">
        <title>Genomic Encyclopedia of Archaeal and Bacterial Type Strains, Phase II (KMG-II): from individual species to whole genera.</title>
        <authorList>
            <person name="Goeker M."/>
        </authorList>
    </citation>
    <scope>NUCLEOTIDE SEQUENCE [LARGE SCALE GENOMIC DNA]</scope>
    <source>
        <strain evidence="12 13">DSM 24323</strain>
    </source>
</reference>
<gene>
    <name evidence="12" type="ORF">CLV29_2814</name>
</gene>
<dbReference type="InterPro" id="IPR044751">
    <property type="entry name" value="Ion_transp-like_CBS"/>
</dbReference>
<protein>
    <submittedName>
        <fullName evidence="12">CBS domain containing-hemolysin-like protein</fullName>
    </submittedName>
</protein>
<dbReference type="SMART" id="SM00116">
    <property type="entry name" value="CBS"/>
    <property type="match status" value="1"/>
</dbReference>
<dbReference type="Pfam" id="PF01595">
    <property type="entry name" value="CNNM"/>
    <property type="match status" value="1"/>
</dbReference>
<comment type="subcellular location">
    <subcellularLocation>
        <location evidence="1">Cell membrane</location>
        <topology evidence="1">Multi-pass membrane protein</topology>
    </subcellularLocation>
</comment>
<dbReference type="Pfam" id="PF00571">
    <property type="entry name" value="CBS"/>
    <property type="match status" value="2"/>
</dbReference>
<proteinExistence type="predicted"/>
<dbReference type="EMBL" id="SOAW01000002">
    <property type="protein sequence ID" value="TDT31392.1"/>
    <property type="molecule type" value="Genomic_DNA"/>
</dbReference>
<name>A0A4R7J2G6_9ACTN</name>
<organism evidence="12 13">
    <name type="scientific">Naumannella halotolerans</name>
    <dbReference type="NCBI Taxonomy" id="993414"/>
    <lineage>
        <taxon>Bacteria</taxon>
        <taxon>Bacillati</taxon>
        <taxon>Actinomycetota</taxon>
        <taxon>Actinomycetes</taxon>
        <taxon>Propionibacteriales</taxon>
        <taxon>Propionibacteriaceae</taxon>
        <taxon>Naumannella</taxon>
    </lineage>
</organism>
<keyword evidence="7" id="KW-0129">CBS domain</keyword>
<dbReference type="PANTHER" id="PTHR43099:SF5">
    <property type="entry name" value="HLYC_CORC FAMILY TRANSPORTER"/>
    <property type="match status" value="1"/>
</dbReference>
<dbReference type="CDD" id="cd04590">
    <property type="entry name" value="CBS_pair_CorC_HlyC_assoc"/>
    <property type="match status" value="1"/>
</dbReference>
<feature type="domain" description="CNNM transmembrane" evidence="11">
    <location>
        <begin position="10"/>
        <end position="213"/>
    </location>
</feature>
<dbReference type="SUPFAM" id="SSF54631">
    <property type="entry name" value="CBS-domain pair"/>
    <property type="match status" value="1"/>
</dbReference>
<evidence type="ECO:0000256" key="9">
    <source>
        <dbReference type="SAM" id="Phobius"/>
    </source>
</evidence>
<evidence type="ECO:0000256" key="7">
    <source>
        <dbReference type="PROSITE-ProRule" id="PRU00703"/>
    </source>
</evidence>
<dbReference type="InterPro" id="IPR002550">
    <property type="entry name" value="CNNM"/>
</dbReference>
<dbReference type="InterPro" id="IPR046342">
    <property type="entry name" value="CBS_dom_sf"/>
</dbReference>
<dbReference type="RefSeq" id="WP_208292962.1">
    <property type="nucleotide sequence ID" value="NZ_SOAW01000002.1"/>
</dbReference>
<evidence type="ECO:0000256" key="3">
    <source>
        <dbReference type="ARBA" id="ARBA00022692"/>
    </source>
</evidence>
<evidence type="ECO:0000256" key="6">
    <source>
        <dbReference type="ARBA" id="ARBA00023136"/>
    </source>
</evidence>
<evidence type="ECO:0000259" key="10">
    <source>
        <dbReference type="PROSITE" id="PS51371"/>
    </source>
</evidence>
<feature type="transmembrane region" description="Helical" evidence="9">
    <location>
        <begin position="67"/>
        <end position="89"/>
    </location>
</feature>
<keyword evidence="4" id="KW-0677">Repeat</keyword>
<evidence type="ECO:0000256" key="1">
    <source>
        <dbReference type="ARBA" id="ARBA00004651"/>
    </source>
</evidence>
<dbReference type="InterPro" id="IPR000644">
    <property type="entry name" value="CBS_dom"/>
</dbReference>
<evidence type="ECO:0000313" key="12">
    <source>
        <dbReference type="EMBL" id="TDT31392.1"/>
    </source>
</evidence>